<comment type="caution">
    <text evidence="1">The sequence shown here is derived from an EMBL/GenBank/DDBJ whole genome shotgun (WGS) entry which is preliminary data.</text>
</comment>
<evidence type="ECO:0000313" key="2">
    <source>
        <dbReference type="Proteomes" id="UP001156694"/>
    </source>
</evidence>
<accession>A0ABQ5VTZ8</accession>
<protein>
    <recommendedName>
        <fullName evidence="3">Esterase/lipase superfamily enzyme</fullName>
    </recommendedName>
</protein>
<dbReference type="InterPro" id="IPR014586">
    <property type="entry name" value="UCP033909"/>
</dbReference>
<evidence type="ECO:0008006" key="3">
    <source>
        <dbReference type="Google" id="ProtNLM"/>
    </source>
</evidence>
<dbReference type="Proteomes" id="UP001156694">
    <property type="component" value="Unassembled WGS sequence"/>
</dbReference>
<dbReference type="Pfam" id="PF05990">
    <property type="entry name" value="DUF900"/>
    <property type="match status" value="1"/>
</dbReference>
<dbReference type="SUPFAM" id="SSF53474">
    <property type="entry name" value="alpha/beta-Hydrolases"/>
    <property type="match status" value="1"/>
</dbReference>
<proteinExistence type="predicted"/>
<dbReference type="Gene3D" id="3.40.50.1820">
    <property type="entry name" value="alpha/beta hydrolase"/>
    <property type="match status" value="1"/>
</dbReference>
<dbReference type="PANTHER" id="PTHR36513:SF1">
    <property type="entry name" value="TRANSMEMBRANE PROTEIN"/>
    <property type="match status" value="1"/>
</dbReference>
<gene>
    <name evidence="1" type="ORF">GCM10007939_11930</name>
</gene>
<dbReference type="EMBL" id="BSNN01000002">
    <property type="protein sequence ID" value="GLQ34910.1"/>
    <property type="molecule type" value="Genomic_DNA"/>
</dbReference>
<keyword evidence="2" id="KW-1185">Reference proteome</keyword>
<dbReference type="InterPro" id="IPR029058">
    <property type="entry name" value="AB_hydrolase_fold"/>
</dbReference>
<name>A0ABQ5VTZ8_9RHOB</name>
<sequence length="358" mass="39576">MGLALGLVLGCTPRGEIVLYPQVSQNDTSVSLQQIFIATTRQKEGAHEFNALRTSQVSLARYDISVPPTHTLGRVEWPQDDTPDPSQHFLTRDIQTYETRGDFRTAVRSSISTEDAVVFVHGYNNTFAEGLYRFAQIAQDVNITGQKFHYAWPSSGDARGYIHDRDSVLFARDGFEQFLDDIAAANPNGVYLVAHSIGSALTMETLRQASIKGNTKLLSAIRGVIFISPDIDVNVFLMQMRRITPAPEQFLIFASQRDIALRLSSFITGSGKRLGLIDNPEKLRNVNVDLIDITSFTDSTDILNHSVAATSPTLLAILSNPDHMRDLLDTQKTARRGSNVVSRIVQTANDATQIILNP</sequence>
<reference evidence="2" key="1">
    <citation type="journal article" date="2019" name="Int. J. Syst. Evol. Microbiol.">
        <title>The Global Catalogue of Microorganisms (GCM) 10K type strain sequencing project: providing services to taxonomists for standard genome sequencing and annotation.</title>
        <authorList>
            <consortium name="The Broad Institute Genomics Platform"/>
            <consortium name="The Broad Institute Genome Sequencing Center for Infectious Disease"/>
            <person name="Wu L."/>
            <person name="Ma J."/>
        </authorList>
    </citation>
    <scope>NUCLEOTIDE SEQUENCE [LARGE SCALE GENOMIC DNA]</scope>
    <source>
        <strain evidence="2">NBRC 110140</strain>
    </source>
</reference>
<dbReference type="PANTHER" id="PTHR36513">
    <property type="entry name" value="ABC TRANSMEMBRANE TYPE-1 DOMAIN-CONTAINING PROTEIN"/>
    <property type="match status" value="1"/>
</dbReference>
<dbReference type="PIRSF" id="PIRSF033909">
    <property type="entry name" value="UCP033909"/>
    <property type="match status" value="1"/>
</dbReference>
<dbReference type="InterPro" id="IPR010297">
    <property type="entry name" value="DUF900_hydrolase"/>
</dbReference>
<evidence type="ECO:0000313" key="1">
    <source>
        <dbReference type="EMBL" id="GLQ34910.1"/>
    </source>
</evidence>
<organism evidence="1 2">
    <name type="scientific">Amylibacter marinus</name>
    <dbReference type="NCBI Taxonomy" id="1475483"/>
    <lineage>
        <taxon>Bacteria</taxon>
        <taxon>Pseudomonadati</taxon>
        <taxon>Pseudomonadota</taxon>
        <taxon>Alphaproteobacteria</taxon>
        <taxon>Rhodobacterales</taxon>
        <taxon>Paracoccaceae</taxon>
        <taxon>Amylibacter</taxon>
    </lineage>
</organism>